<evidence type="ECO:0000313" key="4">
    <source>
        <dbReference type="EMBL" id="EFL28264.1"/>
    </source>
</evidence>
<evidence type="ECO:0000259" key="2">
    <source>
        <dbReference type="Pfam" id="PF20014"/>
    </source>
</evidence>
<evidence type="ECO:0000256" key="1">
    <source>
        <dbReference type="SAM" id="MobiDB-lite"/>
    </source>
</evidence>
<dbReference type="AlphaFoldDB" id="D9WS20"/>
<dbReference type="Proteomes" id="UP000003963">
    <property type="component" value="Unassembled WGS sequence"/>
</dbReference>
<dbReference type="InterPro" id="IPR049532">
    <property type="entry name" value="GAP1-like_C"/>
</dbReference>
<feature type="region of interest" description="Disordered" evidence="1">
    <location>
        <begin position="697"/>
        <end position="725"/>
    </location>
</feature>
<dbReference type="Pfam" id="PF20014">
    <property type="entry name" value="GAP1-M"/>
    <property type="match status" value="1"/>
</dbReference>
<evidence type="ECO:0000259" key="3">
    <source>
        <dbReference type="Pfam" id="PF20052"/>
    </source>
</evidence>
<proteinExistence type="predicted"/>
<protein>
    <submittedName>
        <fullName evidence="4">Uncharacterized protein</fullName>
    </submittedName>
</protein>
<dbReference type="STRING" id="457427.SSOG_07978"/>
<dbReference type="InterPro" id="IPR045401">
    <property type="entry name" value="GAP1-M"/>
</dbReference>
<dbReference type="HOGENOM" id="CLU_347106_0_0_11"/>
<sequence>MHLPAGASLPGDALPITAWGAPQWATGTPDGGVPEPLSELPVSGRLDRDGLIAFAASRAPWLAGFFADLRRLSQDDSAPQIILVERDSADVARWIALASTVLPREDAQRLTFTTYTRRPELARQHIIGVLPADKRGPAGYDHRYRMYDCAGEEPREPVTDTWAQAAAGVWQGRAPELFKEAAALPGGQFAPGPLAAVALCAGLELGAAGRTEAAAWAHGHREALGGDRLHRLVAALCAPAADRTDAERAALTGLFSVLDGRVPAAATAPLAALVLTEAVRSPGPGPEIEGLRPDALTEEVRRRLASELAHDLRSGLADTGQGASRTAGLLRIADMLGVDCSDLLPEVARRLAHALLADPEGTYTPTVRLALEEQFTLHTTLLGKLDDLAAGDPSAAARLLTRIPLRFADNQALPHLRMCAEAARATAGGGDRVVALNAVLHAGGLSLFTEPLVLRTAVQLVWEGHTPTAGEARLMLVEIGSDPHRAAGTWSALVKAALHGPADDPDVPDLAQDLLRCFTEDLAPRERSSLLLLELARDLRDGSASAGWTDRALSLRAVAEPVEPTVLEHAFGALASRLLSEHRPEGEVYALIHSGDPGLFAAYSQCAKSERVRDRLRTRPAYVADCFTAWSSHPQASEAWQKTRTALLDSVLRPVVRGLPDSDIALVERCLEDTGTRWAEEFRTWNRPGAFGRISRRLTGRRRKDAADGHRWGDVEPPRKGGNPS</sequence>
<feature type="domain" description="GTPase-associated protein 1-like C-terminal" evidence="3">
    <location>
        <begin position="170"/>
        <end position="682"/>
    </location>
</feature>
<dbReference type="EMBL" id="GG657754">
    <property type="protein sequence ID" value="EFL28264.1"/>
    <property type="molecule type" value="Genomic_DNA"/>
</dbReference>
<gene>
    <name evidence="4" type="ORF">SSOG_07978</name>
</gene>
<feature type="compositionally biased region" description="Basic and acidic residues" evidence="1">
    <location>
        <begin position="705"/>
        <end position="719"/>
    </location>
</feature>
<accession>D9WS20</accession>
<evidence type="ECO:0000313" key="5">
    <source>
        <dbReference type="Proteomes" id="UP000003963"/>
    </source>
</evidence>
<dbReference type="Pfam" id="PF20052">
    <property type="entry name" value="GAP1-C"/>
    <property type="match status" value="1"/>
</dbReference>
<organism evidence="4 5">
    <name type="scientific">Streptomyces himastatinicus ATCC 53653</name>
    <dbReference type="NCBI Taxonomy" id="457427"/>
    <lineage>
        <taxon>Bacteria</taxon>
        <taxon>Bacillati</taxon>
        <taxon>Actinomycetota</taxon>
        <taxon>Actinomycetes</taxon>
        <taxon>Kitasatosporales</taxon>
        <taxon>Streptomycetaceae</taxon>
        <taxon>Streptomyces</taxon>
        <taxon>Streptomyces violaceusniger group</taxon>
    </lineage>
</organism>
<feature type="domain" description="GTPase-associated protein 1 middle" evidence="2">
    <location>
        <begin position="53"/>
        <end position="150"/>
    </location>
</feature>
<name>D9WS20_9ACTN</name>
<keyword evidence="5" id="KW-1185">Reference proteome</keyword>
<reference evidence="4 5" key="1">
    <citation type="submission" date="2009-02" db="EMBL/GenBank/DDBJ databases">
        <title>Annotation of Streptomyces hygroscopicus strain ATCC 53653.</title>
        <authorList>
            <consortium name="The Broad Institute Genome Sequencing Platform"/>
            <consortium name="Broad Institute Microbial Sequencing Center"/>
            <person name="Fischbach M."/>
            <person name="Godfrey P."/>
            <person name="Ward D."/>
            <person name="Young S."/>
            <person name="Zeng Q."/>
            <person name="Koehrsen M."/>
            <person name="Alvarado L."/>
            <person name="Berlin A.M."/>
            <person name="Bochicchio J."/>
            <person name="Borenstein D."/>
            <person name="Chapman S.B."/>
            <person name="Chen Z."/>
            <person name="Engels R."/>
            <person name="Freedman E."/>
            <person name="Gellesch M."/>
            <person name="Goldberg J."/>
            <person name="Griggs A."/>
            <person name="Gujja S."/>
            <person name="Heilman E.R."/>
            <person name="Heiman D.I."/>
            <person name="Hepburn T.A."/>
            <person name="Howarth C."/>
            <person name="Jen D."/>
            <person name="Larson L."/>
            <person name="Lewis B."/>
            <person name="Mehta T."/>
            <person name="Park D."/>
            <person name="Pearson M."/>
            <person name="Richards J."/>
            <person name="Roberts A."/>
            <person name="Saif S."/>
            <person name="Shea T.D."/>
            <person name="Shenoy N."/>
            <person name="Sisk P."/>
            <person name="Stolte C."/>
            <person name="Sykes S.N."/>
            <person name="Thomson T."/>
            <person name="Walk T."/>
            <person name="White J."/>
            <person name="Yandava C."/>
            <person name="Straight P."/>
            <person name="Clardy J."/>
            <person name="Hung D."/>
            <person name="Kolter R."/>
            <person name="Mekalanos J."/>
            <person name="Walker S."/>
            <person name="Walsh C.T."/>
            <person name="Wieland-Brown L.C."/>
            <person name="Haas B."/>
            <person name="Nusbaum C."/>
            <person name="Birren B."/>
        </authorList>
    </citation>
    <scope>NUCLEOTIDE SEQUENCE [LARGE SCALE GENOMIC DNA]</scope>
    <source>
        <strain evidence="4 5">ATCC 53653</strain>
    </source>
</reference>